<dbReference type="EC" id="1.14.99.56" evidence="14"/>
<sequence length="250" mass="27426">MKTLATLLASASLVTAYGFVQNATIGGKEYDPYQDIYMSPRPQRISREIQGNGPVENVTLIDLECGGYTAGGYIGSKPAPLHAPAEAGSTSNLRWTLWPESHQGPVITYMARCPDRGCQDYQPNGTAIWFKIAEDGLHSTDPDWLKNVWADTHLMIYPNGGVNYTIPSCLKPGYYIVRHEIIALHSAYNEGGAQFYPSCHQLKVSGKGATVPREGLVGFPGAYKKDEPGVLYSQYSQLPYTMPGPQLFKC</sequence>
<comment type="cofactor">
    <cofactor evidence="1">
        <name>Cu(2+)</name>
        <dbReference type="ChEBI" id="CHEBI:29036"/>
    </cofactor>
</comment>
<keyword evidence="11" id="KW-0624">Polysaccharide degradation</keyword>
<gene>
    <name evidence="17" type="ORF">K458DRAFT_297902</name>
</gene>
<evidence type="ECO:0000313" key="17">
    <source>
        <dbReference type="EMBL" id="KAF2686806.1"/>
    </source>
</evidence>
<dbReference type="GO" id="GO:0005576">
    <property type="term" value="C:extracellular region"/>
    <property type="evidence" value="ECO:0007669"/>
    <property type="project" value="UniProtKB-SubCell"/>
</dbReference>
<feature type="signal peptide" evidence="15">
    <location>
        <begin position="1"/>
        <end position="16"/>
    </location>
</feature>
<reference evidence="17" key="1">
    <citation type="journal article" date="2020" name="Stud. Mycol.">
        <title>101 Dothideomycetes genomes: a test case for predicting lifestyles and emergence of pathogens.</title>
        <authorList>
            <person name="Haridas S."/>
            <person name="Albert R."/>
            <person name="Binder M."/>
            <person name="Bloem J."/>
            <person name="Labutti K."/>
            <person name="Salamov A."/>
            <person name="Andreopoulos B."/>
            <person name="Baker S."/>
            <person name="Barry K."/>
            <person name="Bills G."/>
            <person name="Bluhm B."/>
            <person name="Cannon C."/>
            <person name="Castanera R."/>
            <person name="Culley D."/>
            <person name="Daum C."/>
            <person name="Ezra D."/>
            <person name="Gonzalez J."/>
            <person name="Henrissat B."/>
            <person name="Kuo A."/>
            <person name="Liang C."/>
            <person name="Lipzen A."/>
            <person name="Lutzoni F."/>
            <person name="Magnuson J."/>
            <person name="Mondo S."/>
            <person name="Nolan M."/>
            <person name="Ohm R."/>
            <person name="Pangilinan J."/>
            <person name="Park H.-J."/>
            <person name="Ramirez L."/>
            <person name="Alfaro M."/>
            <person name="Sun H."/>
            <person name="Tritt A."/>
            <person name="Yoshinaga Y."/>
            <person name="Zwiers L.-H."/>
            <person name="Turgeon B."/>
            <person name="Goodwin S."/>
            <person name="Spatafora J."/>
            <person name="Crous P."/>
            <person name="Grigoriev I."/>
        </authorList>
    </citation>
    <scope>NUCLEOTIDE SEQUENCE</scope>
    <source>
        <strain evidence="17">CBS 122367</strain>
    </source>
</reference>
<evidence type="ECO:0000256" key="4">
    <source>
        <dbReference type="ARBA" id="ARBA00022723"/>
    </source>
</evidence>
<evidence type="ECO:0000256" key="13">
    <source>
        <dbReference type="ARBA" id="ARBA00045077"/>
    </source>
</evidence>
<evidence type="ECO:0000256" key="6">
    <source>
        <dbReference type="ARBA" id="ARBA00023002"/>
    </source>
</evidence>
<evidence type="ECO:0000256" key="1">
    <source>
        <dbReference type="ARBA" id="ARBA00001973"/>
    </source>
</evidence>
<dbReference type="OrthoDB" id="4849160at2759"/>
<evidence type="ECO:0000256" key="3">
    <source>
        <dbReference type="ARBA" id="ARBA00022525"/>
    </source>
</evidence>
<dbReference type="CDD" id="cd21175">
    <property type="entry name" value="LPMO_AA9"/>
    <property type="match status" value="1"/>
</dbReference>
<evidence type="ECO:0000256" key="5">
    <source>
        <dbReference type="ARBA" id="ARBA00023001"/>
    </source>
</evidence>
<keyword evidence="15" id="KW-0732">Signal</keyword>
<proteinExistence type="inferred from homology"/>
<accession>A0A6G1J8G0</accession>
<organism evidence="17 18">
    <name type="scientific">Lentithecium fluviatile CBS 122367</name>
    <dbReference type="NCBI Taxonomy" id="1168545"/>
    <lineage>
        <taxon>Eukaryota</taxon>
        <taxon>Fungi</taxon>
        <taxon>Dikarya</taxon>
        <taxon>Ascomycota</taxon>
        <taxon>Pezizomycotina</taxon>
        <taxon>Dothideomycetes</taxon>
        <taxon>Pleosporomycetidae</taxon>
        <taxon>Pleosporales</taxon>
        <taxon>Massarineae</taxon>
        <taxon>Lentitheciaceae</taxon>
        <taxon>Lentithecium</taxon>
    </lineage>
</organism>
<evidence type="ECO:0000259" key="16">
    <source>
        <dbReference type="Pfam" id="PF03443"/>
    </source>
</evidence>
<evidence type="ECO:0000256" key="15">
    <source>
        <dbReference type="SAM" id="SignalP"/>
    </source>
</evidence>
<dbReference type="Proteomes" id="UP000799291">
    <property type="component" value="Unassembled WGS sequence"/>
</dbReference>
<dbReference type="Pfam" id="PF03443">
    <property type="entry name" value="AA9"/>
    <property type="match status" value="1"/>
</dbReference>
<keyword evidence="3" id="KW-0964">Secreted</keyword>
<keyword evidence="8 17" id="KW-0503">Monooxygenase</keyword>
<dbReference type="GO" id="GO:0046872">
    <property type="term" value="F:metal ion binding"/>
    <property type="evidence" value="ECO:0007669"/>
    <property type="project" value="UniProtKB-KW"/>
</dbReference>
<keyword evidence="5" id="KW-0136">Cellulose degradation</keyword>
<keyword evidence="10" id="KW-0119">Carbohydrate metabolism</keyword>
<evidence type="ECO:0000256" key="11">
    <source>
        <dbReference type="ARBA" id="ARBA00023326"/>
    </source>
</evidence>
<keyword evidence="18" id="KW-1185">Reference proteome</keyword>
<evidence type="ECO:0000313" key="18">
    <source>
        <dbReference type="Proteomes" id="UP000799291"/>
    </source>
</evidence>
<comment type="similarity">
    <text evidence="12">Belongs to the polysaccharide monooxygenase AA9 family.</text>
</comment>
<evidence type="ECO:0000256" key="7">
    <source>
        <dbReference type="ARBA" id="ARBA00023008"/>
    </source>
</evidence>
<evidence type="ECO:0000256" key="10">
    <source>
        <dbReference type="ARBA" id="ARBA00023277"/>
    </source>
</evidence>
<comment type="catalytic activity">
    <reaction evidence="13">
        <text>[(1-&gt;4)-beta-D-glucosyl]n+m + reduced acceptor + O2 = 4-dehydro-beta-D-glucosyl-[(1-&gt;4)-beta-D-glucosyl]n-1 + [(1-&gt;4)-beta-D-glucosyl]m + acceptor + H2O.</text>
        <dbReference type="EC" id="1.14.99.56"/>
    </reaction>
</comment>
<feature type="chain" id="PRO_5026127410" description="lytic cellulose monooxygenase (C4-dehydrogenating)" evidence="15">
    <location>
        <begin position="17"/>
        <end position="250"/>
    </location>
</feature>
<keyword evidence="6" id="KW-0560">Oxidoreductase</keyword>
<dbReference type="GO" id="GO:0030245">
    <property type="term" value="P:cellulose catabolic process"/>
    <property type="evidence" value="ECO:0007669"/>
    <property type="project" value="UniProtKB-KW"/>
</dbReference>
<keyword evidence="7" id="KW-0186">Copper</keyword>
<evidence type="ECO:0000256" key="14">
    <source>
        <dbReference type="ARBA" id="ARBA00047174"/>
    </source>
</evidence>
<keyword evidence="9" id="KW-1015">Disulfide bond</keyword>
<dbReference type="PANTHER" id="PTHR33353">
    <property type="entry name" value="PUTATIVE (AFU_ORTHOLOGUE AFUA_1G12560)-RELATED"/>
    <property type="match status" value="1"/>
</dbReference>
<dbReference type="AlphaFoldDB" id="A0A6G1J8G0"/>
<dbReference type="InterPro" id="IPR049892">
    <property type="entry name" value="AA9"/>
</dbReference>
<evidence type="ECO:0000256" key="2">
    <source>
        <dbReference type="ARBA" id="ARBA00004613"/>
    </source>
</evidence>
<name>A0A6G1J8G0_9PLEO</name>
<protein>
    <recommendedName>
        <fullName evidence="14">lytic cellulose monooxygenase (C4-dehydrogenating)</fullName>
        <ecNumber evidence="14">1.14.99.56</ecNumber>
    </recommendedName>
</protein>
<evidence type="ECO:0000256" key="9">
    <source>
        <dbReference type="ARBA" id="ARBA00023157"/>
    </source>
</evidence>
<comment type="subcellular location">
    <subcellularLocation>
        <location evidence="2">Secreted</location>
    </subcellularLocation>
</comment>
<dbReference type="EMBL" id="MU005576">
    <property type="protein sequence ID" value="KAF2686806.1"/>
    <property type="molecule type" value="Genomic_DNA"/>
</dbReference>
<evidence type="ECO:0000256" key="12">
    <source>
        <dbReference type="ARBA" id="ARBA00044502"/>
    </source>
</evidence>
<dbReference type="GO" id="GO:0004497">
    <property type="term" value="F:monooxygenase activity"/>
    <property type="evidence" value="ECO:0007669"/>
    <property type="project" value="UniProtKB-KW"/>
</dbReference>
<feature type="domain" description="Auxiliary Activity family 9 catalytic" evidence="16">
    <location>
        <begin position="18"/>
        <end position="237"/>
    </location>
</feature>
<dbReference type="InterPro" id="IPR005103">
    <property type="entry name" value="AA9_LPMO"/>
</dbReference>
<evidence type="ECO:0000256" key="8">
    <source>
        <dbReference type="ARBA" id="ARBA00023033"/>
    </source>
</evidence>
<dbReference type="PANTHER" id="PTHR33353:SF6">
    <property type="entry name" value="ENDOGLUCANASE IV"/>
    <property type="match status" value="1"/>
</dbReference>
<dbReference type="Gene3D" id="2.70.50.70">
    <property type="match status" value="1"/>
</dbReference>
<keyword evidence="4" id="KW-0479">Metal-binding</keyword>